<evidence type="ECO:0000259" key="1">
    <source>
        <dbReference type="Pfam" id="PF12804"/>
    </source>
</evidence>
<dbReference type="AlphaFoldDB" id="A0AAU7UM44"/>
<dbReference type="CDD" id="cd04182">
    <property type="entry name" value="GT_2_like_f"/>
    <property type="match status" value="1"/>
</dbReference>
<organism evidence="2">
    <name type="scientific">Brevibacterium koreense</name>
    <dbReference type="NCBI Taxonomy" id="3140787"/>
    <lineage>
        <taxon>Bacteria</taxon>
        <taxon>Bacillati</taxon>
        <taxon>Actinomycetota</taxon>
        <taxon>Actinomycetes</taxon>
        <taxon>Micrococcales</taxon>
        <taxon>Brevibacteriaceae</taxon>
        <taxon>Brevibacterium</taxon>
    </lineage>
</organism>
<gene>
    <name evidence="2" type="ORF">AAFP32_15995</name>
</gene>
<dbReference type="RefSeq" id="WP_350269988.1">
    <property type="nucleotide sequence ID" value="NZ_CP158281.1"/>
</dbReference>
<proteinExistence type="predicted"/>
<dbReference type="KEGG" id="bkr:AAFP32_15995"/>
<sequence>MSEASRAPGLILLAAGNGTRMGGPKALLRYADGTSLLTRQVERMTAAAESRGLSASIIVVLGPALAEASRLVPAGVRIVENPNHTDGLSTSLNAGLRAVPHTTSGAVVSLLDLPDIPAEAYGRLVDAINPDALARAHWHSRPGHPVAIGREYFAEAIDSASGDEGLRVMLRRHEVSDIECADLLPPELDGHFDVDTPEAAARRGLHLNGIHS</sequence>
<evidence type="ECO:0000313" key="2">
    <source>
        <dbReference type="EMBL" id="XBV89045.1"/>
    </source>
</evidence>
<dbReference type="Gene3D" id="3.90.550.10">
    <property type="entry name" value="Spore Coat Polysaccharide Biosynthesis Protein SpsA, Chain A"/>
    <property type="match status" value="1"/>
</dbReference>
<dbReference type="PANTHER" id="PTHR43777:SF1">
    <property type="entry name" value="MOLYBDENUM COFACTOR CYTIDYLYLTRANSFERASE"/>
    <property type="match status" value="1"/>
</dbReference>
<protein>
    <submittedName>
        <fullName evidence="2">Nucleotidyltransferase family protein</fullName>
    </submittedName>
</protein>
<reference evidence="2" key="1">
    <citation type="submission" date="2024-06" db="EMBL/GenBank/DDBJ databases">
        <title>Brevibacterium koreense sp. nov., isolated from jogae-jeotgal, a Korean fermented seafood.</title>
        <authorList>
            <person name="Whon T.W."/>
            <person name="Nam S."/>
            <person name="Kim Y."/>
        </authorList>
    </citation>
    <scope>NUCLEOTIDE SEQUENCE</scope>
    <source>
        <strain evidence="2">CBA3109</strain>
    </source>
</reference>
<dbReference type="InterPro" id="IPR025877">
    <property type="entry name" value="MobA-like_NTP_Trfase"/>
</dbReference>
<dbReference type="GO" id="GO:0016779">
    <property type="term" value="F:nucleotidyltransferase activity"/>
    <property type="evidence" value="ECO:0007669"/>
    <property type="project" value="UniProtKB-ARBA"/>
</dbReference>
<dbReference type="SUPFAM" id="SSF53448">
    <property type="entry name" value="Nucleotide-diphospho-sugar transferases"/>
    <property type="match status" value="1"/>
</dbReference>
<dbReference type="PANTHER" id="PTHR43777">
    <property type="entry name" value="MOLYBDENUM COFACTOR CYTIDYLYLTRANSFERASE"/>
    <property type="match status" value="1"/>
</dbReference>
<dbReference type="EMBL" id="CP158281">
    <property type="protein sequence ID" value="XBV89045.1"/>
    <property type="molecule type" value="Genomic_DNA"/>
</dbReference>
<dbReference type="InterPro" id="IPR029044">
    <property type="entry name" value="Nucleotide-diphossugar_trans"/>
</dbReference>
<name>A0AAU7UM44_9MICO</name>
<dbReference type="Pfam" id="PF12804">
    <property type="entry name" value="NTP_transf_3"/>
    <property type="match status" value="1"/>
</dbReference>
<accession>A0AAU7UM44</accession>
<feature type="domain" description="MobA-like NTP transferase" evidence="1">
    <location>
        <begin position="11"/>
        <end position="173"/>
    </location>
</feature>